<comment type="caution">
    <text evidence="2">The sequence shown here is derived from an EMBL/GenBank/DDBJ whole genome shotgun (WGS) entry which is preliminary data.</text>
</comment>
<feature type="region of interest" description="Disordered" evidence="1">
    <location>
        <begin position="58"/>
        <end position="77"/>
    </location>
</feature>
<proteinExistence type="predicted"/>
<dbReference type="Proteomes" id="UP000655868">
    <property type="component" value="Unassembled WGS sequence"/>
</dbReference>
<evidence type="ECO:0000256" key="1">
    <source>
        <dbReference type="SAM" id="MobiDB-lite"/>
    </source>
</evidence>
<dbReference type="EMBL" id="JAEMNV010000014">
    <property type="protein sequence ID" value="MBJ8342799.1"/>
    <property type="molecule type" value="Genomic_DNA"/>
</dbReference>
<protein>
    <submittedName>
        <fullName evidence="2">Uncharacterized protein</fullName>
    </submittedName>
</protein>
<keyword evidence="3" id="KW-1185">Reference proteome</keyword>
<name>A0A934NWZ6_9NOCA</name>
<accession>A0A934NWZ6</accession>
<reference evidence="2" key="1">
    <citation type="submission" date="2020-12" db="EMBL/GenBank/DDBJ databases">
        <title>Antrihabitans popcorni sp. nov. and Antrihabitans auranticaus sp. nov., isolated from a larva cave.</title>
        <authorList>
            <person name="Lee S.D."/>
            <person name="Kim I.S."/>
        </authorList>
    </citation>
    <scope>NUCLEOTIDE SEQUENCE</scope>
    <source>
        <strain evidence="2">YC3-6</strain>
    </source>
</reference>
<dbReference type="AlphaFoldDB" id="A0A934NWZ6"/>
<evidence type="ECO:0000313" key="2">
    <source>
        <dbReference type="EMBL" id="MBJ8342799.1"/>
    </source>
</evidence>
<evidence type="ECO:0000313" key="3">
    <source>
        <dbReference type="Proteomes" id="UP000655868"/>
    </source>
</evidence>
<feature type="compositionally biased region" description="Basic and acidic residues" evidence="1">
    <location>
        <begin position="63"/>
        <end position="77"/>
    </location>
</feature>
<organism evidence="2 3">
    <name type="scientific">Antrihabitans stalagmiti</name>
    <dbReference type="NCBI Taxonomy" id="2799499"/>
    <lineage>
        <taxon>Bacteria</taxon>
        <taxon>Bacillati</taxon>
        <taxon>Actinomycetota</taxon>
        <taxon>Actinomycetes</taxon>
        <taxon>Mycobacteriales</taxon>
        <taxon>Nocardiaceae</taxon>
        <taxon>Antrihabitans</taxon>
    </lineage>
</organism>
<gene>
    <name evidence="2" type="ORF">JGU71_28305</name>
</gene>
<sequence length="93" mass="10787">MSGLESFTEEQRAEIIRYLDQRDAKIGEVLVEMADAFESWSNNLNHGLQVAYWAIGGSRGKRPREPKPTQADIDRQEARKRAIDKMLREWDLP</sequence>
<dbReference type="RefSeq" id="WP_199708502.1">
    <property type="nucleotide sequence ID" value="NZ_JAEMNV010000014.1"/>
</dbReference>